<feature type="region of interest" description="Disordered" evidence="1">
    <location>
        <begin position="29"/>
        <end position="97"/>
    </location>
</feature>
<dbReference type="EMBL" id="CP075566">
    <property type="protein sequence ID" value="QVW21423.1"/>
    <property type="molecule type" value="Genomic_DNA"/>
</dbReference>
<dbReference type="InterPro" id="IPR008768">
    <property type="entry name" value="Gp9-like"/>
</dbReference>
<keyword evidence="3" id="KW-1185">Reference proteome</keyword>
<dbReference type="RefSeq" id="WP_214377285.1">
    <property type="nucleotide sequence ID" value="NZ_CP075566.1"/>
</dbReference>
<organism evidence="2 3">
    <name type="scientific">Pseudomonas hormoni</name>
    <dbReference type="NCBI Taxonomy" id="3093767"/>
    <lineage>
        <taxon>Bacteria</taxon>
        <taxon>Pseudomonadati</taxon>
        <taxon>Pseudomonadota</taxon>
        <taxon>Gammaproteobacteria</taxon>
        <taxon>Pseudomonadales</taxon>
        <taxon>Pseudomonadaceae</taxon>
        <taxon>Pseudomonas</taxon>
    </lineage>
</organism>
<protein>
    <recommendedName>
        <fullName evidence="4">Capsid assembly protein</fullName>
    </recommendedName>
</protein>
<evidence type="ECO:0000313" key="3">
    <source>
        <dbReference type="Proteomes" id="UP000681155"/>
    </source>
</evidence>
<evidence type="ECO:0000313" key="2">
    <source>
        <dbReference type="EMBL" id="QVW21423.1"/>
    </source>
</evidence>
<sequence>MSADVYASFGVNNAVISSNDISEHEQNMLALDVSARDGDDSLNLNDPEQPELLEEEQEEEQEEEEESEEEGEEEEQEEPEEGDFKPLGEPSEELTKASQQIDDYAAGFDQMRAQAVKAGLPEVVADRIESEYEENGTLSEDSYVQLEKAGYSRGFVNSFMQGQEALAETFIGKIMDFAGGKEQFQRICKHLQANSPDAAEMLADAISRQDLGAIRTTINLGMASQTKKFGKSPSRTLNRRAAAPAGRSVAGPEGYTSQADMIKDMGSRQYREDASFRAKVEARVAVSNW</sequence>
<evidence type="ECO:0000256" key="1">
    <source>
        <dbReference type="SAM" id="MobiDB-lite"/>
    </source>
</evidence>
<accession>A0ABX8ESI9</accession>
<proteinExistence type="predicted"/>
<dbReference type="Proteomes" id="UP000681155">
    <property type="component" value="Chromosome"/>
</dbReference>
<feature type="compositionally biased region" description="Acidic residues" evidence="1">
    <location>
        <begin position="48"/>
        <end position="81"/>
    </location>
</feature>
<dbReference type="Pfam" id="PF05396">
    <property type="entry name" value="Phage_T7_Capsid"/>
    <property type="match status" value="1"/>
</dbReference>
<reference evidence="2 3" key="1">
    <citation type="submission" date="2021-05" db="EMBL/GenBank/DDBJ databases">
        <title>Complete genome of the cytokinin-producing biocontrol strain Pseudomonas fluorescens G20-18.</title>
        <authorList>
            <person name="Nielsen T.K."/>
            <person name="Mekureyaw M.F."/>
            <person name="Hansen L.H."/>
            <person name="Nicolaisen M.H."/>
            <person name="Roitsch T.G."/>
            <person name="Hennessy R.C."/>
        </authorList>
    </citation>
    <scope>NUCLEOTIDE SEQUENCE [LARGE SCALE GENOMIC DNA]</scope>
    <source>
        <strain evidence="2 3">G20-18</strain>
    </source>
</reference>
<gene>
    <name evidence="2" type="ORF">KJF94_16040</name>
</gene>
<name>A0ABX8ESI9_9PSED</name>
<feature type="region of interest" description="Disordered" evidence="1">
    <location>
        <begin position="227"/>
        <end position="255"/>
    </location>
</feature>
<evidence type="ECO:0008006" key="4">
    <source>
        <dbReference type="Google" id="ProtNLM"/>
    </source>
</evidence>